<dbReference type="PANTHER" id="PTHR31721">
    <property type="entry name" value="OS06G0710300 PROTEIN"/>
    <property type="match status" value="1"/>
</dbReference>
<comment type="caution">
    <text evidence="2">The sequence shown here is derived from an EMBL/GenBank/DDBJ whole genome shotgun (WGS) entry which is preliminary data.</text>
</comment>
<dbReference type="Pfam" id="PF03350">
    <property type="entry name" value="UPF0114"/>
    <property type="match status" value="1"/>
</dbReference>
<feature type="transmembrane region" description="Helical" evidence="1">
    <location>
        <begin position="12"/>
        <end position="37"/>
    </location>
</feature>
<reference evidence="3" key="1">
    <citation type="journal article" date="2017" name="Proc. Natl. Acad. Sci. U.S.A.">
        <title>Simulation of Deepwater Horizon oil plume reveals substrate specialization within a complex community of hydrocarbon degraders.</title>
        <authorList>
            <person name="Hu P."/>
            <person name="Dubinsky E.A."/>
            <person name="Probst A.J."/>
            <person name="Wang J."/>
            <person name="Sieber C.M.K."/>
            <person name="Tom L.M."/>
            <person name="Gardinali P."/>
            <person name="Banfield J.F."/>
            <person name="Atlas R.M."/>
            <person name="Andersen G.L."/>
        </authorList>
    </citation>
    <scope>NUCLEOTIDE SEQUENCE [LARGE SCALE GENOMIC DNA]</scope>
</reference>
<keyword evidence="1" id="KW-1133">Transmembrane helix</keyword>
<dbReference type="Proteomes" id="UP000243053">
    <property type="component" value="Unassembled WGS sequence"/>
</dbReference>
<evidence type="ECO:0000256" key="1">
    <source>
        <dbReference type="SAM" id="Phobius"/>
    </source>
</evidence>
<evidence type="ECO:0000313" key="3">
    <source>
        <dbReference type="Proteomes" id="UP000243053"/>
    </source>
</evidence>
<keyword evidence="1" id="KW-0812">Transmembrane</keyword>
<feature type="transmembrane region" description="Helical" evidence="1">
    <location>
        <begin position="120"/>
        <end position="142"/>
    </location>
</feature>
<evidence type="ECO:0000313" key="2">
    <source>
        <dbReference type="EMBL" id="OUR75007.1"/>
    </source>
</evidence>
<accession>A0A1Y5E2W8</accession>
<gene>
    <name evidence="2" type="ORF">A9Q75_18810</name>
</gene>
<sequence length="179" mass="20043">MKGLKMKETFNIFRFISWVAIICSLLGSVLLFIVGAMKTYSAYTTVLFAQVTNESLSHLDTSEVATTYLIKSLDTFLIALVLFIFAHGVFTLFISDKKVANKTSVLKWISTPNIGHLKNILGEVIVIILFVKFLEIILINLNSLKWEILILPISILMLALSLKFLGLGREDKKDGSDDI</sequence>
<proteinExistence type="predicted"/>
<dbReference type="PANTHER" id="PTHR31721:SF4">
    <property type="entry name" value="OS06G0710300 PROTEIN"/>
    <property type="match status" value="1"/>
</dbReference>
<name>A0A1Y5E2W8_COLPS</name>
<feature type="transmembrane region" description="Helical" evidence="1">
    <location>
        <begin position="148"/>
        <end position="166"/>
    </location>
</feature>
<evidence type="ECO:0008006" key="4">
    <source>
        <dbReference type="Google" id="ProtNLM"/>
    </source>
</evidence>
<dbReference type="AlphaFoldDB" id="A0A1Y5E2W8"/>
<feature type="transmembrane region" description="Helical" evidence="1">
    <location>
        <begin position="76"/>
        <end position="94"/>
    </location>
</feature>
<dbReference type="InterPro" id="IPR005134">
    <property type="entry name" value="UPF0114"/>
</dbReference>
<organism evidence="2 3">
    <name type="scientific">Colwellia psychrerythraea</name>
    <name type="common">Vibrio psychroerythus</name>
    <dbReference type="NCBI Taxonomy" id="28229"/>
    <lineage>
        <taxon>Bacteria</taxon>
        <taxon>Pseudomonadati</taxon>
        <taxon>Pseudomonadota</taxon>
        <taxon>Gammaproteobacteria</taxon>
        <taxon>Alteromonadales</taxon>
        <taxon>Colwelliaceae</taxon>
        <taxon>Colwellia</taxon>
    </lineage>
</organism>
<dbReference type="EMBL" id="MAAF01000119">
    <property type="protein sequence ID" value="OUR75007.1"/>
    <property type="molecule type" value="Genomic_DNA"/>
</dbReference>
<keyword evidence="1" id="KW-0472">Membrane</keyword>
<protein>
    <recommendedName>
        <fullName evidence="4">YqhA family protein</fullName>
    </recommendedName>
</protein>